<evidence type="ECO:0000313" key="3">
    <source>
        <dbReference type="WBParaSite" id="BPAG_0000327601-mRNA-1"/>
    </source>
</evidence>
<dbReference type="Proteomes" id="UP000278627">
    <property type="component" value="Unassembled WGS sequence"/>
</dbReference>
<gene>
    <name evidence="1" type="ORF">BPAG_LOCUS3246</name>
</gene>
<name>A0A0N4T4Z5_BRUPA</name>
<evidence type="ECO:0000313" key="1">
    <source>
        <dbReference type="EMBL" id="VDN84432.1"/>
    </source>
</evidence>
<sequence length="100" mass="10861">MPEASNKIIILFDSGAQAANITKKPAKRLNLENTDYGQVKFVEQAEIGSGTGSELCGKLLDLVKTKIGLKQTELNQTGINVEAKSGQKQFRTGFSPDKTY</sequence>
<proteinExistence type="predicted"/>
<reference evidence="1 2" key="2">
    <citation type="submission" date="2018-11" db="EMBL/GenBank/DDBJ databases">
        <authorList>
            <consortium name="Pathogen Informatics"/>
        </authorList>
    </citation>
    <scope>NUCLEOTIDE SEQUENCE [LARGE SCALE GENOMIC DNA]</scope>
</reference>
<accession>A0A0N4T4Z5</accession>
<dbReference type="AlphaFoldDB" id="A0A0N4T4Z5"/>
<dbReference type="EMBL" id="UZAD01000817">
    <property type="protein sequence ID" value="VDN84432.1"/>
    <property type="molecule type" value="Genomic_DNA"/>
</dbReference>
<organism evidence="3">
    <name type="scientific">Brugia pahangi</name>
    <name type="common">Filarial nematode worm</name>
    <dbReference type="NCBI Taxonomy" id="6280"/>
    <lineage>
        <taxon>Eukaryota</taxon>
        <taxon>Metazoa</taxon>
        <taxon>Ecdysozoa</taxon>
        <taxon>Nematoda</taxon>
        <taxon>Chromadorea</taxon>
        <taxon>Rhabditida</taxon>
        <taxon>Spirurina</taxon>
        <taxon>Spiruromorpha</taxon>
        <taxon>Filarioidea</taxon>
        <taxon>Onchocercidae</taxon>
        <taxon>Brugia</taxon>
    </lineage>
</organism>
<evidence type="ECO:0000313" key="2">
    <source>
        <dbReference type="Proteomes" id="UP000278627"/>
    </source>
</evidence>
<dbReference type="WBParaSite" id="BPAG_0000327601-mRNA-1">
    <property type="protein sequence ID" value="BPAG_0000327601-mRNA-1"/>
    <property type="gene ID" value="BPAG_0000327601"/>
</dbReference>
<protein>
    <submittedName>
        <fullName evidence="3">DUF1758 domain-containing protein</fullName>
    </submittedName>
</protein>
<reference evidence="3" key="1">
    <citation type="submission" date="2017-02" db="UniProtKB">
        <authorList>
            <consortium name="WormBaseParasite"/>
        </authorList>
    </citation>
    <scope>IDENTIFICATION</scope>
</reference>
<keyword evidence="2" id="KW-1185">Reference proteome</keyword>